<name>A0AC11EEG6_SHEEP</name>
<reference evidence="1" key="3">
    <citation type="submission" date="2025-09" db="UniProtKB">
        <authorList>
            <consortium name="Ensembl"/>
        </authorList>
    </citation>
    <scope>IDENTIFICATION</scope>
</reference>
<protein>
    <submittedName>
        <fullName evidence="1">Uncharacterized protein</fullName>
    </submittedName>
</protein>
<sequence>MKIFLTLKKKSLIIVSNWFLFSRITPFCFIYLSLLREHYRNIAATVTNKILTEDKSILTWPPFLCLQLADQFCNAIGVLQQCGPPASFSNIQTAINKDQPANPTEEYAQLFAALIARTAKDIDVLIDSLPSEESTAALQAASLYKLEEENHEAATSLEDVVYRGDMLLEKIQSALADIAQSQLKTRSGTHSQSLPDS</sequence>
<gene>
    <name evidence="1" type="primary">MED21</name>
</gene>
<dbReference type="Ensembl" id="ENSOART00020062504.1">
    <property type="protein sequence ID" value="ENSOARP00020056677.1"/>
    <property type="gene ID" value="ENSOARG00020002907.2"/>
</dbReference>
<organism evidence="1">
    <name type="scientific">Ovis aries</name>
    <name type="common">Sheep</name>
    <dbReference type="NCBI Taxonomy" id="9940"/>
    <lineage>
        <taxon>Eukaryota</taxon>
        <taxon>Metazoa</taxon>
        <taxon>Chordata</taxon>
        <taxon>Craniata</taxon>
        <taxon>Vertebrata</taxon>
        <taxon>Euteleostomi</taxon>
        <taxon>Mammalia</taxon>
        <taxon>Eutheria</taxon>
        <taxon>Laurasiatheria</taxon>
        <taxon>Artiodactyla</taxon>
        <taxon>Ruminantia</taxon>
        <taxon>Pecora</taxon>
        <taxon>Bovidae</taxon>
        <taxon>Caprinae</taxon>
        <taxon>Ovis</taxon>
    </lineage>
</organism>
<reference evidence="1" key="2">
    <citation type="submission" date="2025-08" db="UniProtKB">
        <authorList>
            <consortium name="Ensembl"/>
        </authorList>
    </citation>
    <scope>IDENTIFICATION</scope>
</reference>
<accession>A0AC11EEG6</accession>
<evidence type="ECO:0000313" key="1">
    <source>
        <dbReference type="Ensembl" id="ENSOARP00020056677.1"/>
    </source>
</evidence>
<reference evidence="1" key="1">
    <citation type="submission" date="2020-11" db="EMBL/GenBank/DDBJ databases">
        <authorList>
            <person name="Davenport K.M."/>
            <person name="Bickhart D.M."/>
            <person name="Smith T.P.L."/>
            <person name="Murdoch B.M."/>
            <person name="Rosen B.D."/>
        </authorList>
    </citation>
    <scope>NUCLEOTIDE SEQUENCE [LARGE SCALE GENOMIC DNA]</scope>
    <source>
        <strain evidence="1">OAR_USU_Benz2616</strain>
    </source>
</reference>
<proteinExistence type="predicted"/>